<dbReference type="Proteomes" id="UP001203297">
    <property type="component" value="Unassembled WGS sequence"/>
</dbReference>
<dbReference type="GO" id="GO:0009395">
    <property type="term" value="P:phospholipid catabolic process"/>
    <property type="evidence" value="ECO:0007669"/>
    <property type="project" value="TreeGrafter"/>
</dbReference>
<evidence type="ECO:0000313" key="3">
    <source>
        <dbReference type="EMBL" id="KAI0298048.1"/>
    </source>
</evidence>
<dbReference type="FunFam" id="3.40.720.10:FF:000064">
    <property type="entry name" value="Probable acid phosphatase Pho610"/>
    <property type="match status" value="1"/>
</dbReference>
<feature type="compositionally biased region" description="Polar residues" evidence="2">
    <location>
        <begin position="330"/>
        <end position="340"/>
    </location>
</feature>
<dbReference type="PANTHER" id="PTHR31956">
    <property type="entry name" value="NON-SPECIFIC PHOSPHOLIPASE C4-RELATED"/>
    <property type="match status" value="1"/>
</dbReference>
<evidence type="ECO:0000256" key="1">
    <source>
        <dbReference type="ARBA" id="ARBA00022801"/>
    </source>
</evidence>
<dbReference type="InterPro" id="IPR017850">
    <property type="entry name" value="Alkaline_phosphatase_core_sf"/>
</dbReference>
<gene>
    <name evidence="3" type="ORF">B0F90DRAFT_1918539</name>
</gene>
<evidence type="ECO:0000256" key="2">
    <source>
        <dbReference type="SAM" id="MobiDB-lite"/>
    </source>
</evidence>
<feature type="region of interest" description="Disordered" evidence="2">
    <location>
        <begin position="330"/>
        <end position="369"/>
    </location>
</feature>
<protein>
    <submittedName>
        <fullName evidence="3">Phosphoesterase family-domain-containing protein</fullName>
    </submittedName>
</protein>
<keyword evidence="1" id="KW-0378">Hydrolase</keyword>
<dbReference type="Gene3D" id="3.40.720.10">
    <property type="entry name" value="Alkaline Phosphatase, subunit A"/>
    <property type="match status" value="1"/>
</dbReference>
<evidence type="ECO:0000313" key="4">
    <source>
        <dbReference type="Proteomes" id="UP001203297"/>
    </source>
</evidence>
<sequence length="369" mass="39649">MNTGYNFRPPSTSPNATSTNYVGPTNGSLATSPVVPGQFFDRIIQIWLENTDFATASAAPEFKSLASRGILLDSYYGLTHPSEPNYVATVGGDFWGMASDNLFNIPSNIATIVDLLDTKSISWASYQENMPTDGFTGFSFSSANYLSPGSSRTRAFYVRKHNPLIIYDSVATVPSRAARIRNFNDFAADVNANAIPQWVFVTPNLVNDGHDTDVKFTSSWLKYWLEPLLANPNFNDGRTLILLTFDENETQTVNNQIFALLLGGSIPASLQGTTDSTFYTHYSALSTVQANWALGSLGRFDTNKTLANVYSPVAAAVGYTNQVVTGSSIPDLSQSGTTPGPLNPDPSLVTPYPAPDTSAVGAGGGPVFV</sequence>
<dbReference type="AlphaFoldDB" id="A0AAD4M156"/>
<dbReference type="Pfam" id="PF04185">
    <property type="entry name" value="Phosphoesterase"/>
    <property type="match status" value="1"/>
</dbReference>
<dbReference type="GO" id="GO:0016788">
    <property type="term" value="F:hydrolase activity, acting on ester bonds"/>
    <property type="evidence" value="ECO:0007669"/>
    <property type="project" value="InterPro"/>
</dbReference>
<keyword evidence="4" id="KW-1185">Reference proteome</keyword>
<reference evidence="3" key="1">
    <citation type="journal article" date="2022" name="New Phytol.">
        <title>Evolutionary transition to the ectomycorrhizal habit in the genomes of a hyperdiverse lineage of mushroom-forming fungi.</title>
        <authorList>
            <person name="Looney B."/>
            <person name="Miyauchi S."/>
            <person name="Morin E."/>
            <person name="Drula E."/>
            <person name="Courty P.E."/>
            <person name="Kohler A."/>
            <person name="Kuo A."/>
            <person name="LaButti K."/>
            <person name="Pangilinan J."/>
            <person name="Lipzen A."/>
            <person name="Riley R."/>
            <person name="Andreopoulos W."/>
            <person name="He G."/>
            <person name="Johnson J."/>
            <person name="Nolan M."/>
            <person name="Tritt A."/>
            <person name="Barry K.W."/>
            <person name="Grigoriev I.V."/>
            <person name="Nagy L.G."/>
            <person name="Hibbett D."/>
            <person name="Henrissat B."/>
            <person name="Matheny P.B."/>
            <person name="Labbe J."/>
            <person name="Martin F.M."/>
        </authorList>
    </citation>
    <scope>NUCLEOTIDE SEQUENCE</scope>
    <source>
        <strain evidence="3">BPL690</strain>
    </source>
</reference>
<accession>A0AAD4M156</accession>
<dbReference type="InterPro" id="IPR007312">
    <property type="entry name" value="Phosphoesterase"/>
</dbReference>
<name>A0AAD4M156_9AGAM</name>
<comment type="caution">
    <text evidence="3">The sequence shown here is derived from an EMBL/GenBank/DDBJ whole genome shotgun (WGS) entry which is preliminary data.</text>
</comment>
<dbReference type="EMBL" id="WTXG01000031">
    <property type="protein sequence ID" value="KAI0298048.1"/>
    <property type="molecule type" value="Genomic_DNA"/>
</dbReference>
<dbReference type="PANTHER" id="PTHR31956:SF8">
    <property type="entry name" value="ACID PHOSPHATASE PHOA (AFU_ORTHOLOGUE AFUA_1G03570)"/>
    <property type="match status" value="1"/>
</dbReference>
<proteinExistence type="predicted"/>
<organism evidence="3 4">
    <name type="scientific">Multifurca ochricompacta</name>
    <dbReference type="NCBI Taxonomy" id="376703"/>
    <lineage>
        <taxon>Eukaryota</taxon>
        <taxon>Fungi</taxon>
        <taxon>Dikarya</taxon>
        <taxon>Basidiomycota</taxon>
        <taxon>Agaricomycotina</taxon>
        <taxon>Agaricomycetes</taxon>
        <taxon>Russulales</taxon>
        <taxon>Russulaceae</taxon>
        <taxon>Multifurca</taxon>
    </lineage>
</organism>